<evidence type="ECO:0000313" key="1">
    <source>
        <dbReference type="EMBL" id="CDT97293.1"/>
    </source>
</evidence>
<organism evidence="1 2">
    <name type="scientific">Vibrio coralliirubri</name>
    <dbReference type="NCBI Taxonomy" id="1516159"/>
    <lineage>
        <taxon>Bacteria</taxon>
        <taxon>Pseudomonadati</taxon>
        <taxon>Pseudomonadota</taxon>
        <taxon>Gammaproteobacteria</taxon>
        <taxon>Vibrionales</taxon>
        <taxon>Vibrionaceae</taxon>
        <taxon>Vibrio</taxon>
    </lineage>
</organism>
<keyword evidence="2" id="KW-1185">Reference proteome</keyword>
<comment type="caution">
    <text evidence="1">The sequence shown here is derived from an EMBL/GenBank/DDBJ whole genome shotgun (WGS) entry which is preliminary data.</text>
</comment>
<reference evidence="1 2" key="1">
    <citation type="submission" date="2014-06" db="EMBL/GenBank/DDBJ databases">
        <authorList>
            <person name="Le Roux F."/>
        </authorList>
    </citation>
    <scope>NUCLEOTIDE SEQUENCE [LARGE SCALE GENOMIC DNA]</scope>
    <source>
        <strain evidence="1 2">J2-31</strain>
    </source>
</reference>
<gene>
    <name evidence="1" type="ORF">VCR31J2_230002</name>
</gene>
<dbReference type="AlphaFoldDB" id="A0AA87C0X0"/>
<proteinExistence type="predicted"/>
<protein>
    <submittedName>
        <fullName evidence="1">Uncharacterized protein</fullName>
    </submittedName>
</protein>
<sequence length="42" mass="4577">MTLSTADHVRSYFGACSFEPDNKRHFLPTVECAVSALTGTCL</sequence>
<accession>A0AA87C0X0</accession>
<evidence type="ECO:0000313" key="2">
    <source>
        <dbReference type="Proteomes" id="UP000041625"/>
    </source>
</evidence>
<dbReference type="Proteomes" id="UP000041625">
    <property type="component" value="Unassembled WGS sequence"/>
</dbReference>
<name>A0AA87C0X0_9VIBR</name>
<dbReference type="EMBL" id="CCKJ01000146">
    <property type="protein sequence ID" value="CDT97293.1"/>
    <property type="molecule type" value="Genomic_DNA"/>
</dbReference>